<accession>A0A0C9VNZ7</accession>
<reference evidence="1 2" key="1">
    <citation type="submission" date="2014-06" db="EMBL/GenBank/DDBJ databases">
        <title>Evolutionary Origins and Diversification of the Mycorrhizal Mutualists.</title>
        <authorList>
            <consortium name="DOE Joint Genome Institute"/>
            <consortium name="Mycorrhizal Genomics Consortium"/>
            <person name="Kohler A."/>
            <person name="Kuo A."/>
            <person name="Nagy L.G."/>
            <person name="Floudas D."/>
            <person name="Copeland A."/>
            <person name="Barry K.W."/>
            <person name="Cichocki N."/>
            <person name="Veneault-Fourrey C."/>
            <person name="LaButti K."/>
            <person name="Lindquist E.A."/>
            <person name="Lipzen A."/>
            <person name="Lundell T."/>
            <person name="Morin E."/>
            <person name="Murat C."/>
            <person name="Riley R."/>
            <person name="Ohm R."/>
            <person name="Sun H."/>
            <person name="Tunlid A."/>
            <person name="Henrissat B."/>
            <person name="Grigoriev I.V."/>
            <person name="Hibbett D.S."/>
            <person name="Martin F."/>
        </authorList>
    </citation>
    <scope>NUCLEOTIDE SEQUENCE [LARGE SCALE GENOMIC DNA]</scope>
    <source>
        <strain evidence="1 2">SS14</strain>
    </source>
</reference>
<dbReference type="HOGENOM" id="CLU_2361095_0_0_1"/>
<organism evidence="1 2">
    <name type="scientific">Sphaerobolus stellatus (strain SS14)</name>
    <dbReference type="NCBI Taxonomy" id="990650"/>
    <lineage>
        <taxon>Eukaryota</taxon>
        <taxon>Fungi</taxon>
        <taxon>Dikarya</taxon>
        <taxon>Basidiomycota</taxon>
        <taxon>Agaricomycotina</taxon>
        <taxon>Agaricomycetes</taxon>
        <taxon>Phallomycetidae</taxon>
        <taxon>Geastrales</taxon>
        <taxon>Sphaerobolaceae</taxon>
        <taxon>Sphaerobolus</taxon>
    </lineage>
</organism>
<evidence type="ECO:0000313" key="2">
    <source>
        <dbReference type="Proteomes" id="UP000054279"/>
    </source>
</evidence>
<dbReference type="AlphaFoldDB" id="A0A0C9VNZ7"/>
<name>A0A0C9VNZ7_SPHS4</name>
<protein>
    <submittedName>
        <fullName evidence="1">Uncharacterized protein</fullName>
    </submittedName>
</protein>
<proteinExistence type="predicted"/>
<gene>
    <name evidence="1" type="ORF">M422DRAFT_257414</name>
</gene>
<dbReference type="EMBL" id="KN837149">
    <property type="protein sequence ID" value="KIJ39815.1"/>
    <property type="molecule type" value="Genomic_DNA"/>
</dbReference>
<keyword evidence="2" id="KW-1185">Reference proteome</keyword>
<evidence type="ECO:0000313" key="1">
    <source>
        <dbReference type="EMBL" id="KIJ39815.1"/>
    </source>
</evidence>
<dbReference type="Proteomes" id="UP000054279">
    <property type="component" value="Unassembled WGS sequence"/>
</dbReference>
<sequence>MSRNSEFTYASVSETSIGSICQMNYCSLLGIVCSVLLVALAEEEKLTICFLDILLVQLEGFIQQDNSSFGSEHCTSEVNAPLITIMDGLTDIPCGP</sequence>